<dbReference type="Gene3D" id="6.10.140.1440">
    <property type="match status" value="1"/>
</dbReference>
<sequence>MLPASKVHSLEPFTNGHLSPLPSDLPATDFPSSHAESDLSDTRPPSAPESPSSSIESEPESHDEDAQDVNTPISGSDEDAEGSDDDDFDLDMPQHTIPPPPRIARSSTPGQGRKRKYEPELEEEIKKHPELYATRRSIESDSEDDDEDSSYGIRPAGKRRRARAPSKSKSSKTPTPALPSSDSESEEDAYYSAKKHIATKKQRLHQRQVAAGMAPPSQSHTRFSGRSKGLTNYNEDADEQEFEASFDEEMTPNTAAVADEYPLIDLVLDSRPKDGVEFTKPDINKRDFEYLIKWKGEAHLHARFHTYEELKGYRVGKMDNFFNKIIWHDIQYAINPDLPLEDKEKWLIERELTRDNIEEFKNIERIIGSQRGEDDVEYYVKWKGLNYEYCTWETKELVETMDMDQIDKFLQRSQNLPTSDKLPHGRGKYVPFPEQPDYIKHGQLREFQIKGVNFLARNWCLKNNVMLADEMGLGKTVQTIAFMNWLRHEKKQQGPFLIVVPLSTMPAWQETFNDWCPDINYVVFNGNKEARDIIKDYELLVNSDPRKTKFHALLTTYEYIQKEFSYLNSIKWQFMAVDEAHRLKNSNSTLYLQLTAMKSECRLLITGTPMQNNLGELRALMDFLLPGEVQIEDDIDLAGPKAQEQIERLTEAIRPFMIRRTKQVVEKDLPPKTEKIMRVELSDIQLEYYKNILMRNFSELNKGAAKGQQQSLLNIMMELKKASNHPYMFPNVEERQLNGSTERHDQLRKLVTSSGKMMLLEKLLEKLKEGGHRVLIFSQMVRMLDLLSDYMSLRGYRSQRLDGTMPSAVRRKAISHFQAEGSDDFCFLLSTRAGGLGINLMAADTVILFDSDWNPQADLQAMARAHRIGQKNPVTVYRFVSKDTVEEEVLERARNKLMLEFLTIQRGVTESDIKQKLAQKGVNLDEPASADDISRILKRRGQKMFEQADNQKKLESLDINAMLETADIIQTEQPEGITADGGEEFLRAFEYTDVKVDLEWDQIIPKEQLEAIKAEEEKRTHERFVAQVAAEETSRRRKQTASDEREQRAAKKKAREAAKAVADDESGEDVADDPKRPLNEKEVYRLYRALTTFGDFDEMQKEIMAKAKLTNRDPLVLQATVKSLLDESEKAIKADNDRIAEREKTEGKALTKKDRKEVVFSYPGIKQANANTLLERPAELKMVREVIRKETDVKRFRIPEAAKTPKDFSCEWGAREDGMLIVGISRYGWGEWVSVRDDPDLNMQDKCFLEEARKENKDARAEAGEKAKQKTPTQVHLNRRAKYLITVLKDKTSGGTDLAARKAIENHHRNVKKRGLPILPGVNGAPPRKSHVDKARNRGNSQSESRQSIDRTPDNRRKTIDDADRKQKRHYDDDDDRSHKRMKGTPDLKRRKDDDGDRDRDRDQKRRKEENGHRPSNSINGGSSRCHEDDRKPGHRSPEHRKPQLKSELSSNRSPDNRKAHGNRTESQRPDAHRFHSNGTEKKPHEKKPHAERDAELDRVSAKTLDTVAHCIKAIPILAKEKKGSQVADAIIAIGDFIESPGKHQDRTTLWEYVRHKCFKGMTPDKLKGVYQTQKKKAEDAANSKKESNGKVEGTAISNKESNGQAGSSSNGLKSAPVAA</sequence>
<evidence type="ECO:0000256" key="1">
    <source>
        <dbReference type="ARBA" id="ARBA00004123"/>
    </source>
</evidence>
<evidence type="ECO:0000259" key="13">
    <source>
        <dbReference type="PROSITE" id="PS51192"/>
    </source>
</evidence>
<dbReference type="InterPro" id="IPR023779">
    <property type="entry name" value="Chromodomain_CS"/>
</dbReference>
<dbReference type="InterPro" id="IPR000953">
    <property type="entry name" value="Chromo/chromo_shadow_dom"/>
</dbReference>
<feature type="region of interest" description="Disordered" evidence="11">
    <location>
        <begin position="1028"/>
        <end position="1076"/>
    </location>
</feature>
<evidence type="ECO:0000256" key="3">
    <source>
        <dbReference type="ARBA" id="ARBA00022737"/>
    </source>
</evidence>
<organism evidence="15 16">
    <name type="scientific">Tothia fuscella</name>
    <dbReference type="NCBI Taxonomy" id="1048955"/>
    <lineage>
        <taxon>Eukaryota</taxon>
        <taxon>Fungi</taxon>
        <taxon>Dikarya</taxon>
        <taxon>Ascomycota</taxon>
        <taxon>Pezizomycotina</taxon>
        <taxon>Dothideomycetes</taxon>
        <taxon>Pleosporomycetidae</taxon>
        <taxon>Venturiales</taxon>
        <taxon>Cylindrosympodiaceae</taxon>
        <taxon>Tothia</taxon>
    </lineage>
</organism>
<feature type="compositionally biased region" description="Basic and acidic residues" evidence="11">
    <location>
        <begin position="1425"/>
        <end position="1442"/>
    </location>
</feature>
<keyword evidence="3" id="KW-0677">Repeat</keyword>
<dbReference type="SMART" id="SM00487">
    <property type="entry name" value="DEXDc"/>
    <property type="match status" value="1"/>
</dbReference>
<dbReference type="SMART" id="SM00298">
    <property type="entry name" value="CHROMO"/>
    <property type="match status" value="2"/>
</dbReference>
<dbReference type="GO" id="GO:0000785">
    <property type="term" value="C:chromatin"/>
    <property type="evidence" value="ECO:0007669"/>
    <property type="project" value="TreeGrafter"/>
</dbReference>
<reference evidence="15" key="1">
    <citation type="journal article" date="2020" name="Stud. Mycol.">
        <title>101 Dothideomycetes genomes: a test case for predicting lifestyles and emergence of pathogens.</title>
        <authorList>
            <person name="Haridas S."/>
            <person name="Albert R."/>
            <person name="Binder M."/>
            <person name="Bloem J."/>
            <person name="Labutti K."/>
            <person name="Salamov A."/>
            <person name="Andreopoulos B."/>
            <person name="Baker S."/>
            <person name="Barry K."/>
            <person name="Bills G."/>
            <person name="Bluhm B."/>
            <person name="Cannon C."/>
            <person name="Castanera R."/>
            <person name="Culley D."/>
            <person name="Daum C."/>
            <person name="Ezra D."/>
            <person name="Gonzalez J."/>
            <person name="Henrissat B."/>
            <person name="Kuo A."/>
            <person name="Liang C."/>
            <person name="Lipzen A."/>
            <person name="Lutzoni F."/>
            <person name="Magnuson J."/>
            <person name="Mondo S."/>
            <person name="Nolan M."/>
            <person name="Ohm R."/>
            <person name="Pangilinan J."/>
            <person name="Park H.-J."/>
            <person name="Ramirez L."/>
            <person name="Alfaro M."/>
            <person name="Sun H."/>
            <person name="Tritt A."/>
            <person name="Yoshinaga Y."/>
            <person name="Zwiers L.-H."/>
            <person name="Turgeon B."/>
            <person name="Goodwin S."/>
            <person name="Spatafora J."/>
            <person name="Crous P."/>
            <person name="Grigoriev I."/>
        </authorList>
    </citation>
    <scope>NUCLEOTIDE SEQUENCE</scope>
    <source>
        <strain evidence="15">CBS 130266</strain>
    </source>
</reference>
<dbReference type="GO" id="GO:0042393">
    <property type="term" value="F:histone binding"/>
    <property type="evidence" value="ECO:0007669"/>
    <property type="project" value="TreeGrafter"/>
</dbReference>
<dbReference type="EMBL" id="MU007034">
    <property type="protein sequence ID" value="KAF2431097.1"/>
    <property type="molecule type" value="Genomic_DNA"/>
</dbReference>
<dbReference type="GO" id="GO:0034728">
    <property type="term" value="P:nucleosome organization"/>
    <property type="evidence" value="ECO:0007669"/>
    <property type="project" value="TreeGrafter"/>
</dbReference>
<dbReference type="InterPro" id="IPR038718">
    <property type="entry name" value="SNF2-like_sf"/>
</dbReference>
<evidence type="ECO:0000313" key="16">
    <source>
        <dbReference type="Proteomes" id="UP000800235"/>
    </source>
</evidence>
<keyword evidence="6" id="KW-0067">ATP-binding</keyword>
<name>A0A9P4NSX7_9PEZI</name>
<keyword evidence="16" id="KW-1185">Reference proteome</keyword>
<evidence type="ECO:0000256" key="9">
    <source>
        <dbReference type="ARBA" id="ARBA00023163"/>
    </source>
</evidence>
<feature type="compositionally biased region" description="Basic and acidic residues" evidence="11">
    <location>
        <begin position="1347"/>
        <end position="1413"/>
    </location>
</feature>
<gene>
    <name evidence="15" type="ORF">EJ08DRAFT_670177</name>
</gene>
<feature type="compositionally biased region" description="Basic residues" evidence="11">
    <location>
        <begin position="156"/>
        <end position="170"/>
    </location>
</feature>
<dbReference type="Pfam" id="PF00176">
    <property type="entry name" value="SNF2-rel_dom"/>
    <property type="match status" value="1"/>
</dbReference>
<dbReference type="Gene3D" id="3.40.50.10810">
    <property type="entry name" value="Tandem AAA-ATPase domain"/>
    <property type="match status" value="1"/>
</dbReference>
<keyword evidence="8" id="KW-0238">DNA-binding</keyword>
<feature type="compositionally biased region" description="Low complexity" evidence="11">
    <location>
        <begin position="171"/>
        <end position="182"/>
    </location>
</feature>
<dbReference type="Gene3D" id="3.40.50.300">
    <property type="entry name" value="P-loop containing nucleotide triphosphate hydrolases"/>
    <property type="match status" value="1"/>
</dbReference>
<dbReference type="SMART" id="SM00490">
    <property type="entry name" value="HELICc"/>
    <property type="match status" value="1"/>
</dbReference>
<dbReference type="PROSITE" id="PS51192">
    <property type="entry name" value="HELICASE_ATP_BIND_1"/>
    <property type="match status" value="1"/>
</dbReference>
<feature type="region of interest" description="Disordered" evidence="11">
    <location>
        <begin position="1"/>
        <end position="232"/>
    </location>
</feature>
<dbReference type="PROSITE" id="PS51194">
    <property type="entry name" value="HELICASE_CTER"/>
    <property type="match status" value="1"/>
</dbReference>
<dbReference type="Pfam" id="PF00271">
    <property type="entry name" value="Helicase_C"/>
    <property type="match status" value="1"/>
</dbReference>
<dbReference type="GO" id="GO:0016887">
    <property type="term" value="F:ATP hydrolysis activity"/>
    <property type="evidence" value="ECO:0007669"/>
    <property type="project" value="TreeGrafter"/>
</dbReference>
<feature type="compositionally biased region" description="Basic and acidic residues" evidence="11">
    <location>
        <begin position="1455"/>
        <end position="1496"/>
    </location>
</feature>
<evidence type="ECO:0000256" key="8">
    <source>
        <dbReference type="ARBA" id="ARBA00023125"/>
    </source>
</evidence>
<dbReference type="CDD" id="cd18793">
    <property type="entry name" value="SF2_C_SNF"/>
    <property type="match status" value="1"/>
</dbReference>
<dbReference type="InterPro" id="IPR027417">
    <property type="entry name" value="P-loop_NTPase"/>
</dbReference>
<evidence type="ECO:0000256" key="10">
    <source>
        <dbReference type="ARBA" id="ARBA00023242"/>
    </source>
</evidence>
<dbReference type="GO" id="GO:0003682">
    <property type="term" value="F:chromatin binding"/>
    <property type="evidence" value="ECO:0007669"/>
    <property type="project" value="TreeGrafter"/>
</dbReference>
<feature type="compositionally biased region" description="Polar residues" evidence="11">
    <location>
        <begin position="216"/>
        <end position="232"/>
    </location>
</feature>
<feature type="compositionally biased region" description="Basic and acidic residues" evidence="11">
    <location>
        <begin position="1576"/>
        <end position="1590"/>
    </location>
</feature>
<dbReference type="Gene3D" id="1.10.10.60">
    <property type="entry name" value="Homeodomain-like"/>
    <property type="match status" value="1"/>
</dbReference>
<dbReference type="InterPro" id="IPR049730">
    <property type="entry name" value="SNF2/RAD54-like_C"/>
</dbReference>
<feature type="region of interest" description="Disordered" evidence="11">
    <location>
        <begin position="1305"/>
        <end position="1496"/>
    </location>
</feature>
<dbReference type="SUPFAM" id="SSF52540">
    <property type="entry name" value="P-loop containing nucleoside triphosphate hydrolases"/>
    <property type="match status" value="2"/>
</dbReference>
<dbReference type="InterPro" id="IPR056302">
    <property type="entry name" value="CHD1-2/Hrp3_HTH"/>
</dbReference>
<dbReference type="SUPFAM" id="SSF54160">
    <property type="entry name" value="Chromo domain-like"/>
    <property type="match status" value="2"/>
</dbReference>
<dbReference type="PROSITE" id="PS50013">
    <property type="entry name" value="CHROMO_2"/>
    <property type="match status" value="1"/>
</dbReference>
<comment type="subunit">
    <text evidence="2">Component of the NuA4 histone acetyltransferase complex.</text>
</comment>
<keyword evidence="7" id="KW-0805">Transcription regulation</keyword>
<proteinExistence type="predicted"/>
<dbReference type="InterPro" id="IPR023780">
    <property type="entry name" value="Chromo_domain"/>
</dbReference>
<feature type="domain" description="Chromo" evidence="12">
    <location>
        <begin position="361"/>
        <end position="421"/>
    </location>
</feature>
<dbReference type="Proteomes" id="UP000800235">
    <property type="component" value="Unassembled WGS sequence"/>
</dbReference>
<keyword evidence="4" id="KW-0547">Nucleotide-binding</keyword>
<dbReference type="GO" id="GO:0005524">
    <property type="term" value="F:ATP binding"/>
    <property type="evidence" value="ECO:0007669"/>
    <property type="project" value="UniProtKB-KW"/>
</dbReference>
<feature type="compositionally biased region" description="Basic residues" evidence="11">
    <location>
        <begin position="193"/>
        <end position="206"/>
    </location>
</feature>
<keyword evidence="10" id="KW-0539">Nucleus</keyword>
<evidence type="ECO:0000256" key="11">
    <source>
        <dbReference type="SAM" id="MobiDB-lite"/>
    </source>
</evidence>
<feature type="region of interest" description="Disordered" evidence="11">
    <location>
        <begin position="1570"/>
        <end position="1620"/>
    </location>
</feature>
<feature type="domain" description="Helicase C-terminal" evidence="14">
    <location>
        <begin position="759"/>
        <end position="917"/>
    </location>
</feature>
<feature type="compositionally biased region" description="Acidic residues" evidence="11">
    <location>
        <begin position="140"/>
        <end position="149"/>
    </location>
</feature>
<dbReference type="Pfam" id="PF23588">
    <property type="entry name" value="HTH_CHD1_Hrp3"/>
    <property type="match status" value="1"/>
</dbReference>
<evidence type="ECO:0000313" key="15">
    <source>
        <dbReference type="EMBL" id="KAF2431097.1"/>
    </source>
</evidence>
<feature type="compositionally biased region" description="Acidic residues" evidence="11">
    <location>
        <begin position="76"/>
        <end position="90"/>
    </location>
</feature>
<comment type="caution">
    <text evidence="15">The sequence shown here is derived from an EMBL/GenBank/DDBJ whole genome shotgun (WGS) entry which is preliminary data.</text>
</comment>
<dbReference type="InterPro" id="IPR000330">
    <property type="entry name" value="SNF2_N"/>
</dbReference>
<keyword evidence="9" id="KW-0804">Transcription</keyword>
<dbReference type="InterPro" id="IPR001650">
    <property type="entry name" value="Helicase_C-like"/>
</dbReference>
<dbReference type="PROSITE" id="PS00598">
    <property type="entry name" value="CHROMO_1"/>
    <property type="match status" value="1"/>
</dbReference>
<accession>A0A9P4NSX7</accession>
<keyword evidence="5" id="KW-0378">Hydrolase</keyword>
<feature type="domain" description="Helicase ATP-binding" evidence="13">
    <location>
        <begin position="456"/>
        <end position="627"/>
    </location>
</feature>
<dbReference type="PANTHER" id="PTHR45623">
    <property type="entry name" value="CHROMODOMAIN-HELICASE-DNA-BINDING PROTEIN 3-RELATED-RELATED"/>
    <property type="match status" value="1"/>
</dbReference>
<feature type="compositionally biased region" description="Basic and acidic residues" evidence="11">
    <location>
        <begin position="1040"/>
        <end position="1062"/>
    </location>
</feature>
<evidence type="ECO:0000259" key="12">
    <source>
        <dbReference type="PROSITE" id="PS50013"/>
    </source>
</evidence>
<feature type="compositionally biased region" description="Polar residues" evidence="11">
    <location>
        <begin position="1596"/>
        <end position="1613"/>
    </location>
</feature>
<feature type="compositionally biased region" description="Polar residues" evidence="11">
    <location>
        <begin position="1414"/>
        <end position="1423"/>
    </location>
</feature>
<evidence type="ECO:0000256" key="7">
    <source>
        <dbReference type="ARBA" id="ARBA00023015"/>
    </source>
</evidence>
<dbReference type="OrthoDB" id="5857104at2759"/>
<protein>
    <submittedName>
        <fullName evidence="15">Uncharacterized protein</fullName>
    </submittedName>
</protein>
<dbReference type="GO" id="GO:0003677">
    <property type="term" value="F:DNA binding"/>
    <property type="evidence" value="ECO:0007669"/>
    <property type="project" value="UniProtKB-KW"/>
</dbReference>
<dbReference type="GO" id="GO:0140658">
    <property type="term" value="F:ATP-dependent chromatin remodeler activity"/>
    <property type="evidence" value="ECO:0007669"/>
    <property type="project" value="TreeGrafter"/>
</dbReference>
<dbReference type="InterPro" id="IPR014001">
    <property type="entry name" value="Helicase_ATP-bd"/>
</dbReference>
<dbReference type="Pfam" id="PF00385">
    <property type="entry name" value="Chromo"/>
    <property type="match status" value="1"/>
</dbReference>
<evidence type="ECO:0000259" key="14">
    <source>
        <dbReference type="PROSITE" id="PS51194"/>
    </source>
</evidence>
<dbReference type="Gene3D" id="2.40.50.40">
    <property type="match status" value="2"/>
</dbReference>
<dbReference type="InterPro" id="IPR016197">
    <property type="entry name" value="Chromo-like_dom_sf"/>
</dbReference>
<evidence type="ECO:0000256" key="4">
    <source>
        <dbReference type="ARBA" id="ARBA00022741"/>
    </source>
</evidence>
<evidence type="ECO:0000256" key="2">
    <source>
        <dbReference type="ARBA" id="ARBA00011353"/>
    </source>
</evidence>
<dbReference type="CDD" id="cd18659">
    <property type="entry name" value="CD2_tandem"/>
    <property type="match status" value="1"/>
</dbReference>
<dbReference type="PANTHER" id="PTHR45623:SF14">
    <property type="entry name" value="CHROMODOMAIN-HELICASE-DNA-BINDING PROTEIN 1"/>
    <property type="match status" value="1"/>
</dbReference>
<dbReference type="GO" id="GO:0005634">
    <property type="term" value="C:nucleus"/>
    <property type="evidence" value="ECO:0007669"/>
    <property type="project" value="UniProtKB-SubCell"/>
</dbReference>
<feature type="compositionally biased region" description="Acidic residues" evidence="11">
    <location>
        <begin position="57"/>
        <end position="67"/>
    </location>
</feature>
<evidence type="ECO:0000256" key="5">
    <source>
        <dbReference type="ARBA" id="ARBA00022801"/>
    </source>
</evidence>
<comment type="subcellular location">
    <subcellularLocation>
        <location evidence="1">Nucleus</location>
    </subcellularLocation>
</comment>
<evidence type="ECO:0000256" key="6">
    <source>
        <dbReference type="ARBA" id="ARBA00022840"/>
    </source>
</evidence>